<evidence type="ECO:0000313" key="2">
    <source>
        <dbReference type="EMBL" id="MFD2662621.1"/>
    </source>
</evidence>
<proteinExistence type="predicted"/>
<sequence>MKTLWLVLFVVSSLMLLFVLVRHRVSWRGLSSFCVHFLLAAAALYVLNDSGIIPGVQIPLNPVTIGTAVVLGLPGVALMIGVQWFIV</sequence>
<reference evidence="3" key="1">
    <citation type="journal article" date="2019" name="Int. J. Syst. Evol. Microbiol.">
        <title>The Global Catalogue of Microorganisms (GCM) 10K type strain sequencing project: providing services to taxonomists for standard genome sequencing and annotation.</title>
        <authorList>
            <consortium name="The Broad Institute Genomics Platform"/>
            <consortium name="The Broad Institute Genome Sequencing Center for Infectious Disease"/>
            <person name="Wu L."/>
            <person name="Ma J."/>
        </authorList>
    </citation>
    <scope>NUCLEOTIDE SEQUENCE [LARGE SCALE GENOMIC DNA]</scope>
    <source>
        <strain evidence="3">TISTR 1827</strain>
    </source>
</reference>
<organism evidence="2 3">
    <name type="scientific">Paenibacillus thailandensis</name>
    <dbReference type="NCBI Taxonomy" id="393250"/>
    <lineage>
        <taxon>Bacteria</taxon>
        <taxon>Bacillati</taxon>
        <taxon>Bacillota</taxon>
        <taxon>Bacilli</taxon>
        <taxon>Bacillales</taxon>
        <taxon>Paenibacillaceae</taxon>
        <taxon>Paenibacillus</taxon>
    </lineage>
</organism>
<feature type="transmembrane region" description="Helical" evidence="1">
    <location>
        <begin position="6"/>
        <end position="23"/>
    </location>
</feature>
<feature type="transmembrane region" description="Helical" evidence="1">
    <location>
        <begin position="30"/>
        <end position="47"/>
    </location>
</feature>
<dbReference type="Proteomes" id="UP001597493">
    <property type="component" value="Unassembled WGS sequence"/>
</dbReference>
<gene>
    <name evidence="2" type="ORF">ACFSW5_20380</name>
</gene>
<comment type="caution">
    <text evidence="2">The sequence shown here is derived from an EMBL/GenBank/DDBJ whole genome shotgun (WGS) entry which is preliminary data.</text>
</comment>
<feature type="transmembrane region" description="Helical" evidence="1">
    <location>
        <begin position="67"/>
        <end position="86"/>
    </location>
</feature>
<keyword evidence="3" id="KW-1185">Reference proteome</keyword>
<evidence type="ECO:0000313" key="3">
    <source>
        <dbReference type="Proteomes" id="UP001597493"/>
    </source>
</evidence>
<protein>
    <submittedName>
        <fullName evidence="2">Pro-sigmaK processing inhibitor BofA family protein</fullName>
    </submittedName>
</protein>
<keyword evidence="1" id="KW-0472">Membrane</keyword>
<dbReference type="RefSeq" id="WP_379277207.1">
    <property type="nucleotide sequence ID" value="NZ_JBHUGT010000043.1"/>
</dbReference>
<keyword evidence="1" id="KW-1133">Transmembrane helix</keyword>
<dbReference type="InterPro" id="IPR010001">
    <property type="entry name" value="BofA"/>
</dbReference>
<evidence type="ECO:0000256" key="1">
    <source>
        <dbReference type="SAM" id="Phobius"/>
    </source>
</evidence>
<keyword evidence="1" id="KW-0812">Transmembrane</keyword>
<dbReference type="EMBL" id="JBHUMY010000031">
    <property type="protein sequence ID" value="MFD2662621.1"/>
    <property type="molecule type" value="Genomic_DNA"/>
</dbReference>
<dbReference type="Pfam" id="PF07441">
    <property type="entry name" value="BofA"/>
    <property type="match status" value="1"/>
</dbReference>
<name>A0ABW5R2T1_9BACL</name>
<accession>A0ABW5R2T1</accession>